<keyword evidence="1" id="KW-1133">Transmembrane helix</keyword>
<accession>A0ABV2BAC4</accession>
<evidence type="ECO:0000313" key="3">
    <source>
        <dbReference type="Proteomes" id="UP001434419"/>
    </source>
</evidence>
<keyword evidence="3" id="KW-1185">Reference proteome</keyword>
<sequence>MNKQTKMIFAIKKKVLVKSFDLVKPKMNVGPTESRYMMINVVLMIFSSFLENINLFLNPFGNENS</sequence>
<gene>
    <name evidence="2" type="ORF">ABVC42_09815</name>
</gene>
<organism evidence="2 3">
    <name type="scientific">Lactobacillus crispatus</name>
    <dbReference type="NCBI Taxonomy" id="47770"/>
    <lineage>
        <taxon>Bacteria</taxon>
        <taxon>Bacillati</taxon>
        <taxon>Bacillota</taxon>
        <taxon>Bacilli</taxon>
        <taxon>Lactobacillales</taxon>
        <taxon>Lactobacillaceae</taxon>
        <taxon>Lactobacillus</taxon>
    </lineage>
</organism>
<keyword evidence="1" id="KW-0472">Membrane</keyword>
<feature type="transmembrane region" description="Helical" evidence="1">
    <location>
        <begin position="36"/>
        <end position="57"/>
    </location>
</feature>
<dbReference type="EMBL" id="JBETVU010000012">
    <property type="protein sequence ID" value="MES5150198.1"/>
    <property type="molecule type" value="Genomic_DNA"/>
</dbReference>
<evidence type="ECO:0000256" key="1">
    <source>
        <dbReference type="SAM" id="Phobius"/>
    </source>
</evidence>
<dbReference type="Proteomes" id="UP001434419">
    <property type="component" value="Unassembled WGS sequence"/>
</dbReference>
<name>A0ABV2BAC4_9LACO</name>
<comment type="caution">
    <text evidence="2">The sequence shown here is derived from an EMBL/GenBank/DDBJ whole genome shotgun (WGS) entry which is preliminary data.</text>
</comment>
<keyword evidence="1" id="KW-0812">Transmembrane</keyword>
<proteinExistence type="predicted"/>
<protein>
    <submittedName>
        <fullName evidence="2">Uncharacterized protein</fullName>
    </submittedName>
</protein>
<evidence type="ECO:0000313" key="2">
    <source>
        <dbReference type="EMBL" id="MES5150198.1"/>
    </source>
</evidence>
<dbReference type="RefSeq" id="WP_176713895.1">
    <property type="nucleotide sequence ID" value="NZ_CP033426.1"/>
</dbReference>
<reference evidence="2" key="1">
    <citation type="submission" date="2024-06" db="EMBL/GenBank/DDBJ databases">
        <title>Vaginal Lactobacillus fatty acid response mechanisms reveal a metabolite-targeted strategy for bacterial vaginosis treatment.</title>
        <authorList>
            <person name="Zhu M."/>
            <person name="Blainey P.C."/>
            <person name="Bloom S.M."/>
            <person name="Kwon D.S."/>
        </authorList>
    </citation>
    <scope>NUCLEOTIDE SEQUENCE</scope>
    <source>
        <strain evidence="2">194_F1_1</strain>
    </source>
</reference>